<reference evidence="2" key="1">
    <citation type="submission" date="2011-08" db="EMBL/GenBank/DDBJ databases">
        <authorList>
            <person name="Rombauts S."/>
        </authorList>
    </citation>
    <scope>NUCLEOTIDE SEQUENCE</scope>
    <source>
        <strain evidence="2">London</strain>
    </source>
</reference>
<accession>T1KHS9</accession>
<dbReference type="AlphaFoldDB" id="T1KHS9"/>
<protein>
    <submittedName>
        <fullName evidence="1">Uncharacterized protein</fullName>
    </submittedName>
</protein>
<sequence length="154" mass="16922">MDLAQIISYLESLDSSTLDRDCALQSDTSAVPPLPQPSCPLQTLSLLDTFCSDADTVESNLLDIGEFNNQSNEGQQFFDSSIENWFSSNNCNNPSDSLYTIESINSSTLDTNHSSQCNTLAVQPLPKPSYPKRSLALLKAFCSDENTDNNFSLH</sequence>
<evidence type="ECO:0000313" key="1">
    <source>
        <dbReference type="EnsemblMetazoa" id="tetur11g05480.1"/>
    </source>
</evidence>
<organism evidence="1 2">
    <name type="scientific">Tetranychus urticae</name>
    <name type="common">Two-spotted spider mite</name>
    <dbReference type="NCBI Taxonomy" id="32264"/>
    <lineage>
        <taxon>Eukaryota</taxon>
        <taxon>Metazoa</taxon>
        <taxon>Ecdysozoa</taxon>
        <taxon>Arthropoda</taxon>
        <taxon>Chelicerata</taxon>
        <taxon>Arachnida</taxon>
        <taxon>Acari</taxon>
        <taxon>Acariformes</taxon>
        <taxon>Trombidiformes</taxon>
        <taxon>Prostigmata</taxon>
        <taxon>Eleutherengona</taxon>
        <taxon>Raphignathae</taxon>
        <taxon>Tetranychoidea</taxon>
        <taxon>Tetranychidae</taxon>
        <taxon>Tetranychus</taxon>
    </lineage>
</organism>
<dbReference type="EnsemblMetazoa" id="tetur11g05480.1">
    <property type="protein sequence ID" value="tetur11g05480.1"/>
    <property type="gene ID" value="tetur11g05480"/>
</dbReference>
<reference evidence="1" key="2">
    <citation type="submission" date="2015-06" db="UniProtKB">
        <authorList>
            <consortium name="EnsemblMetazoa"/>
        </authorList>
    </citation>
    <scope>IDENTIFICATION</scope>
</reference>
<proteinExistence type="predicted"/>
<dbReference type="Proteomes" id="UP000015104">
    <property type="component" value="Unassembled WGS sequence"/>
</dbReference>
<dbReference type="HOGENOM" id="CLU_1733821_0_0_1"/>
<keyword evidence="2" id="KW-1185">Reference proteome</keyword>
<dbReference type="EMBL" id="CAEY01000079">
    <property type="status" value="NOT_ANNOTATED_CDS"/>
    <property type="molecule type" value="Genomic_DNA"/>
</dbReference>
<evidence type="ECO:0000313" key="2">
    <source>
        <dbReference type="Proteomes" id="UP000015104"/>
    </source>
</evidence>
<name>T1KHS9_TETUR</name>